<dbReference type="Gene3D" id="3.20.20.30">
    <property type="entry name" value="Luciferase-like domain"/>
    <property type="match status" value="1"/>
</dbReference>
<dbReference type="InterPro" id="IPR036661">
    <property type="entry name" value="Luciferase-like_sf"/>
</dbReference>
<dbReference type="Proteomes" id="UP000321261">
    <property type="component" value="Unassembled WGS sequence"/>
</dbReference>
<protein>
    <submittedName>
        <fullName evidence="2">Putative F420-dependent oxidoreductase</fullName>
    </submittedName>
</protein>
<dbReference type="NCBIfam" id="TIGR03620">
    <property type="entry name" value="F420_MSMEG_4141"/>
    <property type="match status" value="1"/>
</dbReference>
<dbReference type="PANTHER" id="PTHR43244:SF2">
    <property type="entry name" value="CONSERVED HYPOTHETICAL ALANINE AND PROLINE-RICH PROTEIN"/>
    <property type="match status" value="1"/>
</dbReference>
<accession>A0A561SMB1</accession>
<dbReference type="RefSeq" id="WP_147255096.1">
    <property type="nucleotide sequence ID" value="NZ_VIWU01000001.1"/>
</dbReference>
<proteinExistence type="predicted"/>
<dbReference type="PANTHER" id="PTHR43244">
    <property type="match status" value="1"/>
</dbReference>
<dbReference type="AlphaFoldDB" id="A0A561SMB1"/>
<dbReference type="InterPro" id="IPR019922">
    <property type="entry name" value="Lucif-like_OxRdatse_MSMEG_4141"/>
</dbReference>
<evidence type="ECO:0000313" key="2">
    <source>
        <dbReference type="EMBL" id="TWF75976.1"/>
    </source>
</evidence>
<name>A0A561SMB1_9PSEU</name>
<dbReference type="GO" id="GO:0016705">
    <property type="term" value="F:oxidoreductase activity, acting on paired donors, with incorporation or reduction of molecular oxygen"/>
    <property type="evidence" value="ECO:0007669"/>
    <property type="project" value="InterPro"/>
</dbReference>
<evidence type="ECO:0000259" key="1">
    <source>
        <dbReference type="Pfam" id="PF00296"/>
    </source>
</evidence>
<feature type="domain" description="Luciferase-like" evidence="1">
    <location>
        <begin position="17"/>
        <end position="270"/>
    </location>
</feature>
<dbReference type="EMBL" id="VIWU01000001">
    <property type="protein sequence ID" value="TWF75976.1"/>
    <property type="molecule type" value="Genomic_DNA"/>
</dbReference>
<reference evidence="2 3" key="1">
    <citation type="submission" date="2019-06" db="EMBL/GenBank/DDBJ databases">
        <title>Sequencing the genomes of 1000 actinobacteria strains.</title>
        <authorList>
            <person name="Klenk H.-P."/>
        </authorList>
    </citation>
    <scope>NUCLEOTIDE SEQUENCE [LARGE SCALE GENOMIC DNA]</scope>
    <source>
        <strain evidence="2 3">DSM 45671</strain>
    </source>
</reference>
<dbReference type="InterPro" id="IPR011251">
    <property type="entry name" value="Luciferase-like_dom"/>
</dbReference>
<organism evidence="2 3">
    <name type="scientific">Pseudonocardia hierapolitana</name>
    <dbReference type="NCBI Taxonomy" id="1128676"/>
    <lineage>
        <taxon>Bacteria</taxon>
        <taxon>Bacillati</taxon>
        <taxon>Actinomycetota</taxon>
        <taxon>Actinomycetes</taxon>
        <taxon>Pseudonocardiales</taxon>
        <taxon>Pseudonocardiaceae</taxon>
        <taxon>Pseudonocardia</taxon>
    </lineage>
</organism>
<dbReference type="SUPFAM" id="SSF51679">
    <property type="entry name" value="Bacterial luciferase-like"/>
    <property type="match status" value="1"/>
</dbReference>
<evidence type="ECO:0000313" key="3">
    <source>
        <dbReference type="Proteomes" id="UP000321261"/>
    </source>
</evidence>
<keyword evidence="3" id="KW-1185">Reference proteome</keyword>
<gene>
    <name evidence="2" type="ORF">FHX44_111863</name>
</gene>
<dbReference type="InterPro" id="IPR050564">
    <property type="entry name" value="F420-G6PD/mer"/>
</dbReference>
<comment type="caution">
    <text evidence="2">The sequence shown here is derived from an EMBL/GenBank/DDBJ whole genome shotgun (WGS) entry which is preliminary data.</text>
</comment>
<dbReference type="Pfam" id="PF00296">
    <property type="entry name" value="Bac_luciferase"/>
    <property type="match status" value="1"/>
</dbReference>
<sequence length="297" mass="31623">MEIGRVGVWTWGFDHLPWAQVADAAREVDELGYGTLWFGEGTGRDAPTQSALLLGATRRIVVAPGVVSIPRHEPTTLARAERTLAEAFPGRFVLGLGVGAKVIADEVGRAWTSPAATMAGFLDAMDAARTTAPAPATPAPRVLAALGPRMLELAAKRTWGAHPFLMPVEHTAYARERVGPDTLLVAHQNVVLDPDRGRARETARTALAGFIANVHVAPSRWRMMRQLRGFDESDLADGGSDRLVDALTAFGDVDAVTAQVQEQFAAGADHVCISIVTPEPHPVVGLAALRELAPAML</sequence>
<dbReference type="OrthoDB" id="4760590at2"/>